<dbReference type="InterPro" id="IPR016039">
    <property type="entry name" value="Thiolase-like"/>
</dbReference>
<dbReference type="Pfam" id="PF08541">
    <property type="entry name" value="ACP_syn_III_C"/>
    <property type="match status" value="1"/>
</dbReference>
<name>A0A1H7I9R8_STRJI</name>
<dbReference type="PANTHER" id="PTHR34069">
    <property type="entry name" value="3-OXOACYL-[ACYL-CARRIER-PROTEIN] SYNTHASE 3"/>
    <property type="match status" value="1"/>
</dbReference>
<evidence type="ECO:0000256" key="3">
    <source>
        <dbReference type="ARBA" id="ARBA00023315"/>
    </source>
</evidence>
<dbReference type="InterPro" id="IPR013747">
    <property type="entry name" value="ACP_syn_III_C"/>
</dbReference>
<feature type="domain" description="Beta-ketoacyl-[acyl-carrier-protein] synthase III C-terminal" evidence="5">
    <location>
        <begin position="251"/>
        <end position="339"/>
    </location>
</feature>
<dbReference type="Gene3D" id="3.40.47.10">
    <property type="match status" value="2"/>
</dbReference>
<dbReference type="RefSeq" id="WP_143094183.1">
    <property type="nucleotide sequence ID" value="NZ_BBPN01000005.1"/>
</dbReference>
<dbReference type="GO" id="GO:0044550">
    <property type="term" value="P:secondary metabolite biosynthetic process"/>
    <property type="evidence" value="ECO:0007669"/>
    <property type="project" value="TreeGrafter"/>
</dbReference>
<dbReference type="InterPro" id="IPR013751">
    <property type="entry name" value="ACP_syn_III_N"/>
</dbReference>
<evidence type="ECO:0000259" key="6">
    <source>
        <dbReference type="Pfam" id="PF08545"/>
    </source>
</evidence>
<dbReference type="STRING" id="235985.SAMN05414137_102566"/>
<dbReference type="CDD" id="cd00827">
    <property type="entry name" value="init_cond_enzymes"/>
    <property type="match status" value="1"/>
</dbReference>
<dbReference type="Proteomes" id="UP000183015">
    <property type="component" value="Unassembled WGS sequence"/>
</dbReference>
<evidence type="ECO:0000313" key="7">
    <source>
        <dbReference type="EMBL" id="SEK59291.1"/>
    </source>
</evidence>
<evidence type="ECO:0000256" key="4">
    <source>
        <dbReference type="SAM" id="MobiDB-lite"/>
    </source>
</evidence>
<dbReference type="SUPFAM" id="SSF53901">
    <property type="entry name" value="Thiolase-like"/>
    <property type="match status" value="1"/>
</dbReference>
<evidence type="ECO:0000313" key="8">
    <source>
        <dbReference type="Proteomes" id="UP000183015"/>
    </source>
</evidence>
<feature type="domain" description="Beta-ketoacyl-[acyl-carrier-protein] synthase III N-terminal" evidence="6">
    <location>
        <begin position="112"/>
        <end position="189"/>
    </location>
</feature>
<dbReference type="AlphaFoldDB" id="A0A1H7I9R8"/>
<evidence type="ECO:0000259" key="5">
    <source>
        <dbReference type="Pfam" id="PF08541"/>
    </source>
</evidence>
<protein>
    <submittedName>
        <fullName evidence="7">3-oxoacyl-[acyl-carrier-protein] synthase-3</fullName>
    </submittedName>
</protein>
<keyword evidence="8" id="KW-1185">Reference proteome</keyword>
<dbReference type="GO" id="GO:0006633">
    <property type="term" value="P:fatty acid biosynthetic process"/>
    <property type="evidence" value="ECO:0007669"/>
    <property type="project" value="InterPro"/>
</dbReference>
<dbReference type="OrthoDB" id="7055207at2"/>
<keyword evidence="1" id="KW-0963">Cytoplasm</keyword>
<keyword evidence="3" id="KW-0012">Acyltransferase</keyword>
<evidence type="ECO:0000256" key="2">
    <source>
        <dbReference type="ARBA" id="ARBA00022679"/>
    </source>
</evidence>
<dbReference type="GO" id="GO:0004315">
    <property type="term" value="F:3-oxoacyl-[acyl-carrier-protein] synthase activity"/>
    <property type="evidence" value="ECO:0007669"/>
    <property type="project" value="InterPro"/>
</dbReference>
<proteinExistence type="predicted"/>
<organism evidence="7 8">
    <name type="scientific">Streptacidiphilus jiangxiensis</name>
    <dbReference type="NCBI Taxonomy" id="235985"/>
    <lineage>
        <taxon>Bacteria</taxon>
        <taxon>Bacillati</taxon>
        <taxon>Actinomycetota</taxon>
        <taxon>Actinomycetes</taxon>
        <taxon>Kitasatosporales</taxon>
        <taxon>Streptomycetaceae</taxon>
        <taxon>Streptacidiphilus</taxon>
    </lineage>
</organism>
<reference evidence="8" key="1">
    <citation type="submission" date="2016-10" db="EMBL/GenBank/DDBJ databases">
        <authorList>
            <person name="Varghese N."/>
        </authorList>
    </citation>
    <scope>NUCLEOTIDE SEQUENCE [LARGE SCALE GENOMIC DNA]</scope>
    <source>
        <strain evidence="8">DSM 45096 / BCRC 16803 / CGMCC 4.1857 / CIP 109030 / JCM 12277 / KCTC 19219 / NBRC 100920 / 33214</strain>
    </source>
</reference>
<dbReference type="Pfam" id="PF08545">
    <property type="entry name" value="ACP_syn_III"/>
    <property type="match status" value="1"/>
</dbReference>
<dbReference type="EMBL" id="FOAZ01000002">
    <property type="protein sequence ID" value="SEK59291.1"/>
    <property type="molecule type" value="Genomic_DNA"/>
</dbReference>
<sequence>MRWDSLYLAGLGACLPDRRETAAEAVAAGRYTADADAANGIRAVRVADPRTEGPAVMAASAARLAVARSGLAAEEFGLVVHAGSGHQGQDLWTPASYVQQHSVGGHAATAEVRQGSVGGLVALELAASWLVARPDTPAALVTAGDSFHLPYVDRWTLDDQQVFGDGAGAVVLSRSGGFARVLSTVTRADSSLEAVYRGTEWTPAPFADGRPVSLAARKRAHFAGDEQRLRGAMATMTDRLRTVVEQALDEAGGLKTADVARVVHANLGLPVARWGLWEPLGLDPERTLHAWGRDLGHMGAADQFVGLDHLVRTEPLAAGDHVLVVGAGTGVVWSAAVLQLLASTPLAPTPPASTTLAPTTLAAEPDH</sequence>
<evidence type="ECO:0000256" key="1">
    <source>
        <dbReference type="ARBA" id="ARBA00022490"/>
    </source>
</evidence>
<feature type="region of interest" description="Disordered" evidence="4">
    <location>
        <begin position="348"/>
        <end position="367"/>
    </location>
</feature>
<keyword evidence="2" id="KW-0808">Transferase</keyword>
<accession>A0A1H7I9R8</accession>
<gene>
    <name evidence="7" type="ORF">SAMN05414137_102566</name>
</gene>
<dbReference type="eggNOG" id="COG0332">
    <property type="taxonomic scope" value="Bacteria"/>
</dbReference>
<dbReference type="PANTHER" id="PTHR34069:SF2">
    <property type="entry name" value="BETA-KETOACYL-[ACYL-CARRIER-PROTEIN] SYNTHASE III"/>
    <property type="match status" value="1"/>
</dbReference>